<dbReference type="OrthoDB" id="95460at2"/>
<organism evidence="2 3">
    <name type="scientific">Candidatus Nitrosoglobus terrae</name>
    <dbReference type="NCBI Taxonomy" id="1630141"/>
    <lineage>
        <taxon>Bacteria</taxon>
        <taxon>Pseudomonadati</taxon>
        <taxon>Pseudomonadota</taxon>
        <taxon>Gammaproteobacteria</taxon>
        <taxon>Chromatiales</taxon>
        <taxon>Chromatiaceae</taxon>
        <taxon>Candidatus Nitrosoglobus</taxon>
    </lineage>
</organism>
<dbReference type="SUPFAM" id="SSF55804">
    <property type="entry name" value="Phoshotransferase/anion transport protein"/>
    <property type="match status" value="1"/>
</dbReference>
<dbReference type="Pfam" id="PF00359">
    <property type="entry name" value="PTS_EIIA_2"/>
    <property type="match status" value="1"/>
</dbReference>
<dbReference type="InterPro" id="IPR051541">
    <property type="entry name" value="PTS_SugarTrans_NitroReg"/>
</dbReference>
<sequence>MRVTEILVPQKIAIGATASSKKRVLEQLSELLAHGADDVDSKEIFERLLARERLGSTSLGKGVAIPHARISSSQYPLVAFMRLEQGIDFDAIDQQPIDLFFALLVPEESTETHLQLLSQLAAIFRNHKLRDHLRDAKDPNTLLEALKKWEQTTTVNNIINH</sequence>
<evidence type="ECO:0000259" key="1">
    <source>
        <dbReference type="PROSITE" id="PS51094"/>
    </source>
</evidence>
<feature type="domain" description="PTS EIIA type-2" evidence="1">
    <location>
        <begin position="5"/>
        <end position="149"/>
    </location>
</feature>
<evidence type="ECO:0000313" key="3">
    <source>
        <dbReference type="Proteomes" id="UP000243679"/>
    </source>
</evidence>
<dbReference type="Proteomes" id="UP000243679">
    <property type="component" value="Chromosome"/>
</dbReference>
<dbReference type="PROSITE" id="PS51094">
    <property type="entry name" value="PTS_EIIA_TYPE_2"/>
    <property type="match status" value="1"/>
</dbReference>
<dbReference type="PROSITE" id="PS00372">
    <property type="entry name" value="PTS_EIIA_TYPE_2_HIS"/>
    <property type="match status" value="1"/>
</dbReference>
<name>A0A1Q2SPC7_9GAMM</name>
<dbReference type="EMBL" id="AP014836">
    <property type="protein sequence ID" value="BAW80994.1"/>
    <property type="molecule type" value="Genomic_DNA"/>
</dbReference>
<dbReference type="PANTHER" id="PTHR47738:SF1">
    <property type="entry name" value="NITROGEN REGULATORY PROTEIN"/>
    <property type="match status" value="1"/>
</dbReference>
<dbReference type="InterPro" id="IPR016152">
    <property type="entry name" value="PTrfase/Anion_transptr"/>
</dbReference>
<dbReference type="PANTHER" id="PTHR47738">
    <property type="entry name" value="PTS SYSTEM FRUCTOSE-LIKE EIIA COMPONENT-RELATED"/>
    <property type="match status" value="1"/>
</dbReference>
<dbReference type="RefSeq" id="WP_096527477.1">
    <property type="nucleotide sequence ID" value="NZ_AP014836.1"/>
</dbReference>
<gene>
    <name evidence="2" type="ORF">TAO_1624</name>
</gene>
<keyword evidence="3" id="KW-1185">Reference proteome</keyword>
<evidence type="ECO:0000313" key="2">
    <source>
        <dbReference type="EMBL" id="BAW80994.1"/>
    </source>
</evidence>
<dbReference type="Gene3D" id="3.40.930.10">
    <property type="entry name" value="Mannitol-specific EII, Chain A"/>
    <property type="match status" value="1"/>
</dbReference>
<protein>
    <submittedName>
        <fullName evidence="2">PTS IIA-like nitrogen-regulatory protein PtsN</fullName>
    </submittedName>
</protein>
<proteinExistence type="predicted"/>
<reference evidence="2 3" key="1">
    <citation type="journal article" date="2017" name="ISME J.">
        <title>An acid-tolerant ammonia-oxidizing ?-proteobacterium from soil.</title>
        <authorList>
            <person name="Hayatsu M."/>
            <person name="Tago K."/>
            <person name="Uchiyama I."/>
            <person name="Toyoda A."/>
            <person name="Wang Y."/>
            <person name="Shimomura Y."/>
            <person name="Okubo T."/>
            <person name="Kurisu F."/>
            <person name="Hirono Y."/>
            <person name="Nonaka K."/>
            <person name="Akiyama H."/>
            <person name="Itoh T."/>
            <person name="Takami H."/>
        </authorList>
    </citation>
    <scope>NUCLEOTIDE SEQUENCE [LARGE SCALE GENOMIC DNA]</scope>
    <source>
        <strain evidence="2 3">TAO100</strain>
    </source>
</reference>
<dbReference type="AlphaFoldDB" id="A0A1Q2SPC7"/>
<dbReference type="KEGG" id="ntt:TAO_1624"/>
<dbReference type="GO" id="GO:0030295">
    <property type="term" value="F:protein kinase activator activity"/>
    <property type="evidence" value="ECO:0007669"/>
    <property type="project" value="TreeGrafter"/>
</dbReference>
<accession>A0A1Q2SPC7</accession>
<dbReference type="InterPro" id="IPR002178">
    <property type="entry name" value="PTS_EIIA_type-2_dom"/>
</dbReference>
<dbReference type="CDD" id="cd00211">
    <property type="entry name" value="PTS_IIA_fru"/>
    <property type="match status" value="1"/>
</dbReference>